<dbReference type="STRING" id="1123384.AJ81_00580"/>
<name>A0A0X1KTT6_9THEM</name>
<dbReference type="PATRIC" id="fig|1123384.7.peg.110"/>
<organism evidence="1 2">
    <name type="scientific">Pseudothermotoga hypogea DSM 11164 = NBRC 106472</name>
    <dbReference type="NCBI Taxonomy" id="1123384"/>
    <lineage>
        <taxon>Bacteria</taxon>
        <taxon>Thermotogati</taxon>
        <taxon>Thermotogota</taxon>
        <taxon>Thermotogae</taxon>
        <taxon>Thermotogales</taxon>
        <taxon>Thermotogaceae</taxon>
        <taxon>Pseudothermotoga</taxon>
    </lineage>
</organism>
<dbReference type="OrthoDB" id="46276at2"/>
<dbReference type="RefSeq" id="WP_031503093.1">
    <property type="nucleotide sequence ID" value="NC_022795.1"/>
</dbReference>
<dbReference type="PaxDb" id="1123384-AJ81_00580"/>
<reference evidence="1 2" key="1">
    <citation type="submission" date="2014-01" db="EMBL/GenBank/DDBJ databases">
        <title>Genome sequencing of Thermotog hypogea.</title>
        <authorList>
            <person name="Zhang X."/>
            <person name="Alvare G."/>
            <person name="Fristensky B."/>
            <person name="Chen L."/>
            <person name="Suen T."/>
            <person name="Chen Q."/>
            <person name="Ma K."/>
        </authorList>
    </citation>
    <scope>NUCLEOTIDE SEQUENCE [LARGE SCALE GENOMIC DNA]</scope>
    <source>
        <strain evidence="1 2">DSM 11164</strain>
    </source>
</reference>
<dbReference type="Proteomes" id="UP000077469">
    <property type="component" value="Chromosome"/>
</dbReference>
<keyword evidence="2" id="KW-1185">Reference proteome</keyword>
<evidence type="ECO:0000313" key="1">
    <source>
        <dbReference type="EMBL" id="AJC74616.1"/>
    </source>
</evidence>
<gene>
    <name evidence="1" type="ORF">AJ81_00580</name>
</gene>
<accession>A0A0X1KTT6</accession>
<dbReference type="EMBL" id="CP007141">
    <property type="protein sequence ID" value="AJC74616.1"/>
    <property type="molecule type" value="Genomic_DNA"/>
</dbReference>
<sequence>MQDEKDERILNLLRLKEELEKDLKKKGILREHRAEQRKQTSQPKIEFEPDIDLPVENIWTLHDLNHYAYGISDDVIQKSLQKKLHSVKDEEHRYVITNLIKLLRGEKIEATRTNSVHVECLKILSELYFLEGDVVKDTIQLLRKYPGQPLVYLTAAEVFLAFGRFNEAVKLFQIYSELTKDPYAALVLEAYTEGQVSSSTFATCVSRDGYKSMLLIISALTEAEEKLMKVAPVLEKRDFACAQYVSARSKGKVSKPFFHCSRLLIYDEALKFVQNKSVNQTLLEKIAVKDPLARLLLVSINLQDDPGKGFEHMKAFFNSVGEILYVETDASDKPRLVRNLLEFQKLSKNFKRVTSERDLEHLFEALSSQDVWIFFKDPEYLRLYFGERHCKNTCLWEGWTNA</sequence>
<dbReference type="AlphaFoldDB" id="A0A0X1KTT6"/>
<proteinExistence type="predicted"/>
<dbReference type="KEGG" id="phy:AJ81_00580"/>
<protein>
    <submittedName>
        <fullName evidence="1">Uncharacterized protein</fullName>
    </submittedName>
</protein>
<evidence type="ECO:0000313" key="2">
    <source>
        <dbReference type="Proteomes" id="UP000077469"/>
    </source>
</evidence>